<keyword evidence="1" id="KW-0507">mRNA processing</keyword>
<evidence type="ECO:0000313" key="6">
    <source>
        <dbReference type="Proteomes" id="UP000037035"/>
    </source>
</evidence>
<dbReference type="InterPro" id="IPR001878">
    <property type="entry name" value="Znf_CCHC"/>
</dbReference>
<accession>A0A0L6UCE7</accession>
<name>A0A0L6UCE7_9BASI</name>
<protein>
    <recommendedName>
        <fullName evidence="4">CCHC-type domain-containing protein</fullName>
    </recommendedName>
</protein>
<dbReference type="InterPro" id="IPR036875">
    <property type="entry name" value="Znf_CCHC_sf"/>
</dbReference>
<dbReference type="PROSITE" id="PS50158">
    <property type="entry name" value="ZF_CCHC"/>
    <property type="match status" value="1"/>
</dbReference>
<evidence type="ECO:0000256" key="1">
    <source>
        <dbReference type="ARBA" id="ARBA00022664"/>
    </source>
</evidence>
<sequence length="182" mass="19157">MDALNARLDKMMPDQQNPTPAPAPASNSMLAKPQPFDGTPGTAAKDFDYAATVPAIPTRSSTGNWWSSMTSSMNLNPASSIKTAGTVPRNLTSTPAPLVGPPAPSTSTSAPTPDPNVMDLSAFQKAPSNRLSDAEGNFWVQQNLCLCCGQAGHISRGCLNRVWKLQDCLQPLSSACLSKIQA</sequence>
<keyword evidence="2" id="KW-0863">Zinc-finger</keyword>
<gene>
    <name evidence="5" type="ORF">VP01_7464g1</name>
</gene>
<evidence type="ECO:0000259" key="4">
    <source>
        <dbReference type="PROSITE" id="PS50158"/>
    </source>
</evidence>
<reference evidence="5 6" key="1">
    <citation type="submission" date="2015-08" db="EMBL/GenBank/DDBJ databases">
        <title>Next Generation Sequencing and Analysis of the Genome of Puccinia sorghi L Schw, the Causal Agent of Maize Common Rust.</title>
        <authorList>
            <person name="Rochi L."/>
            <person name="Burguener G."/>
            <person name="Darino M."/>
            <person name="Turjanski A."/>
            <person name="Kreff E."/>
            <person name="Dieguez M.J."/>
            <person name="Sacco F."/>
        </authorList>
    </citation>
    <scope>NUCLEOTIDE SEQUENCE [LARGE SCALE GENOMIC DNA]</scope>
    <source>
        <strain evidence="5 6">RO10H11247</strain>
    </source>
</reference>
<feature type="region of interest" description="Disordered" evidence="3">
    <location>
        <begin position="80"/>
        <end position="114"/>
    </location>
</feature>
<dbReference type="SUPFAM" id="SSF57756">
    <property type="entry name" value="Retrovirus zinc finger-like domains"/>
    <property type="match status" value="1"/>
</dbReference>
<dbReference type="AlphaFoldDB" id="A0A0L6UCE7"/>
<dbReference type="Proteomes" id="UP000037035">
    <property type="component" value="Unassembled WGS sequence"/>
</dbReference>
<dbReference type="OrthoDB" id="7480340at2759"/>
<dbReference type="GO" id="GO:0006397">
    <property type="term" value="P:mRNA processing"/>
    <property type="evidence" value="ECO:0007669"/>
    <property type="project" value="UniProtKB-KW"/>
</dbReference>
<proteinExistence type="predicted"/>
<dbReference type="GO" id="GO:0008270">
    <property type="term" value="F:zinc ion binding"/>
    <property type="evidence" value="ECO:0007669"/>
    <property type="project" value="UniProtKB-KW"/>
</dbReference>
<keyword evidence="6" id="KW-1185">Reference proteome</keyword>
<feature type="region of interest" description="Disordered" evidence="3">
    <location>
        <begin position="1"/>
        <end position="43"/>
    </location>
</feature>
<evidence type="ECO:0000256" key="3">
    <source>
        <dbReference type="SAM" id="MobiDB-lite"/>
    </source>
</evidence>
<comment type="caution">
    <text evidence="5">The sequence shown here is derived from an EMBL/GenBank/DDBJ whole genome shotgun (WGS) entry which is preliminary data.</text>
</comment>
<organism evidence="5 6">
    <name type="scientific">Puccinia sorghi</name>
    <dbReference type="NCBI Taxonomy" id="27349"/>
    <lineage>
        <taxon>Eukaryota</taxon>
        <taxon>Fungi</taxon>
        <taxon>Dikarya</taxon>
        <taxon>Basidiomycota</taxon>
        <taxon>Pucciniomycotina</taxon>
        <taxon>Pucciniomycetes</taxon>
        <taxon>Pucciniales</taxon>
        <taxon>Pucciniaceae</taxon>
        <taxon>Puccinia</taxon>
    </lineage>
</organism>
<dbReference type="GO" id="GO:0003676">
    <property type="term" value="F:nucleic acid binding"/>
    <property type="evidence" value="ECO:0007669"/>
    <property type="project" value="InterPro"/>
</dbReference>
<feature type="domain" description="CCHC-type" evidence="4">
    <location>
        <begin position="145"/>
        <end position="158"/>
    </location>
</feature>
<dbReference type="EMBL" id="LAVV01012899">
    <property type="protein sequence ID" value="KNZ46218.1"/>
    <property type="molecule type" value="Genomic_DNA"/>
</dbReference>
<keyword evidence="2" id="KW-0862">Zinc</keyword>
<evidence type="ECO:0000313" key="5">
    <source>
        <dbReference type="EMBL" id="KNZ46218.1"/>
    </source>
</evidence>
<keyword evidence="2" id="KW-0479">Metal-binding</keyword>
<feature type="compositionally biased region" description="Polar residues" evidence="3">
    <location>
        <begin position="80"/>
        <end position="95"/>
    </location>
</feature>
<dbReference type="VEuPathDB" id="FungiDB:VP01_7464g1"/>
<evidence type="ECO:0000256" key="2">
    <source>
        <dbReference type="PROSITE-ProRule" id="PRU00047"/>
    </source>
</evidence>